<feature type="compositionally biased region" description="Pro residues" evidence="1">
    <location>
        <begin position="105"/>
        <end position="114"/>
    </location>
</feature>
<sequence length="321" mass="32897">MGQAKPAAPTDDTQALRAEEVAQLRAADAAPEGESTRVLSLEELQQIAAETHDDRLDGPRERPEAHDGPRATAAHLAWAERQAPPSRWPGRDPAPVAAPTVGGAPVPPPPPVPPMVGGGAGASQPPHGAQHYGAGRPAQRKRGMPGAAIAVIVIAVLLVLGIIGYILFDMFSGQDRGDDAAMPAPPPPAGAPESPGEEDSEAPSTPASEVRSFAAPSGNISCTIDAERARCTIASFDYEPPEKPADCEIDNWGGIVVANDDGAGFSCAPAPEAPEAEPLDYGESIEAHGMTCTSARDGMSCTSDATGKGFTVARAGADFVN</sequence>
<dbReference type="EMBL" id="BAABGL010000018">
    <property type="protein sequence ID" value="GAA4393936.1"/>
    <property type="molecule type" value="Genomic_DNA"/>
</dbReference>
<dbReference type="InterPro" id="IPR046576">
    <property type="entry name" value="DUF6636"/>
</dbReference>
<evidence type="ECO:0000313" key="4">
    <source>
        <dbReference type="Proteomes" id="UP001500642"/>
    </source>
</evidence>
<evidence type="ECO:0000256" key="1">
    <source>
        <dbReference type="SAM" id="MobiDB-lite"/>
    </source>
</evidence>
<gene>
    <name evidence="3" type="ORF">GCM10023167_23490</name>
</gene>
<accession>A0ABP8JP68</accession>
<dbReference type="Pfam" id="PF20341">
    <property type="entry name" value="DUF6636"/>
    <property type="match status" value="1"/>
</dbReference>
<reference evidence="4" key="1">
    <citation type="journal article" date="2019" name="Int. J. Syst. Evol. Microbiol.">
        <title>The Global Catalogue of Microorganisms (GCM) 10K type strain sequencing project: providing services to taxonomists for standard genome sequencing and annotation.</title>
        <authorList>
            <consortium name="The Broad Institute Genomics Platform"/>
            <consortium name="The Broad Institute Genome Sequencing Center for Infectious Disease"/>
            <person name="Wu L."/>
            <person name="Ma J."/>
        </authorList>
    </citation>
    <scope>NUCLEOTIDE SEQUENCE [LARGE SCALE GENOMIC DNA]</scope>
    <source>
        <strain evidence="4">JCM 17808</strain>
    </source>
</reference>
<name>A0ABP8JP68_9MICO</name>
<feature type="transmembrane region" description="Helical" evidence="2">
    <location>
        <begin position="146"/>
        <end position="168"/>
    </location>
</feature>
<feature type="compositionally biased region" description="Basic and acidic residues" evidence="1">
    <location>
        <begin position="50"/>
        <end position="69"/>
    </location>
</feature>
<feature type="compositionally biased region" description="Low complexity" evidence="1">
    <location>
        <begin position="93"/>
        <end position="104"/>
    </location>
</feature>
<organism evidence="3 4">
    <name type="scientific">Brevibacterium pityocampae</name>
    <dbReference type="NCBI Taxonomy" id="506594"/>
    <lineage>
        <taxon>Bacteria</taxon>
        <taxon>Bacillati</taxon>
        <taxon>Actinomycetota</taxon>
        <taxon>Actinomycetes</taxon>
        <taxon>Micrococcales</taxon>
        <taxon>Brevibacteriaceae</taxon>
        <taxon>Brevibacterium</taxon>
    </lineage>
</organism>
<keyword evidence="2" id="KW-0472">Membrane</keyword>
<dbReference type="Proteomes" id="UP001500642">
    <property type="component" value="Unassembled WGS sequence"/>
</dbReference>
<proteinExistence type="predicted"/>
<feature type="region of interest" description="Disordered" evidence="1">
    <location>
        <begin position="178"/>
        <end position="212"/>
    </location>
</feature>
<keyword evidence="4" id="KW-1185">Reference proteome</keyword>
<feature type="region of interest" description="Disordered" evidence="1">
    <location>
        <begin position="24"/>
        <end position="141"/>
    </location>
</feature>
<keyword evidence="2" id="KW-1133">Transmembrane helix</keyword>
<protein>
    <submittedName>
        <fullName evidence="3">Uncharacterized protein</fullName>
    </submittedName>
</protein>
<keyword evidence="2" id="KW-0812">Transmembrane</keyword>
<evidence type="ECO:0000313" key="3">
    <source>
        <dbReference type="EMBL" id="GAA4393936.1"/>
    </source>
</evidence>
<comment type="caution">
    <text evidence="3">The sequence shown here is derived from an EMBL/GenBank/DDBJ whole genome shotgun (WGS) entry which is preliminary data.</text>
</comment>
<evidence type="ECO:0000256" key="2">
    <source>
        <dbReference type="SAM" id="Phobius"/>
    </source>
</evidence>